<keyword evidence="2" id="KW-1185">Reference proteome</keyword>
<organism evidence="1 2">
    <name type="scientific">Myceligenerans crystallogenes</name>
    <dbReference type="NCBI Taxonomy" id="316335"/>
    <lineage>
        <taxon>Bacteria</taxon>
        <taxon>Bacillati</taxon>
        <taxon>Actinomycetota</taxon>
        <taxon>Actinomycetes</taxon>
        <taxon>Micrococcales</taxon>
        <taxon>Promicromonosporaceae</taxon>
        <taxon>Myceligenerans</taxon>
    </lineage>
</organism>
<gene>
    <name evidence="1" type="ORF">GCM10009751_17350</name>
</gene>
<evidence type="ECO:0000313" key="2">
    <source>
        <dbReference type="Proteomes" id="UP001501094"/>
    </source>
</evidence>
<dbReference type="RefSeq" id="WP_344101637.1">
    <property type="nucleotide sequence ID" value="NZ_BAAANL010000003.1"/>
</dbReference>
<name>A0ABN2NBB3_9MICO</name>
<proteinExistence type="predicted"/>
<dbReference type="Proteomes" id="UP001501094">
    <property type="component" value="Unassembled WGS sequence"/>
</dbReference>
<protein>
    <submittedName>
        <fullName evidence="1">Uncharacterized protein</fullName>
    </submittedName>
</protein>
<comment type="caution">
    <text evidence="1">The sequence shown here is derived from an EMBL/GenBank/DDBJ whole genome shotgun (WGS) entry which is preliminary data.</text>
</comment>
<dbReference type="EMBL" id="BAAANL010000003">
    <property type="protein sequence ID" value="GAA1860319.1"/>
    <property type="molecule type" value="Genomic_DNA"/>
</dbReference>
<accession>A0ABN2NBB3</accession>
<reference evidence="1 2" key="1">
    <citation type="journal article" date="2019" name="Int. J. Syst. Evol. Microbiol.">
        <title>The Global Catalogue of Microorganisms (GCM) 10K type strain sequencing project: providing services to taxonomists for standard genome sequencing and annotation.</title>
        <authorList>
            <consortium name="The Broad Institute Genomics Platform"/>
            <consortium name="The Broad Institute Genome Sequencing Center for Infectious Disease"/>
            <person name="Wu L."/>
            <person name="Ma J."/>
        </authorList>
    </citation>
    <scope>NUCLEOTIDE SEQUENCE [LARGE SCALE GENOMIC DNA]</scope>
    <source>
        <strain evidence="1 2">JCM 14326</strain>
    </source>
</reference>
<evidence type="ECO:0000313" key="1">
    <source>
        <dbReference type="EMBL" id="GAA1860319.1"/>
    </source>
</evidence>
<sequence length="44" mass="4821">MQEIQAGIEFESQAEEIFEVGDVAELTLGGAPEAGTEDKRYAYK</sequence>